<feature type="transmembrane region" description="Helical" evidence="1">
    <location>
        <begin position="77"/>
        <end position="98"/>
    </location>
</feature>
<comment type="caution">
    <text evidence="2">The sequence shown here is derived from an EMBL/GenBank/DDBJ whole genome shotgun (WGS) entry which is preliminary data.</text>
</comment>
<keyword evidence="1" id="KW-1133">Transmembrane helix</keyword>
<gene>
    <name evidence="3" type="ORF">HLH25_00260</name>
    <name evidence="2" type="ORF">HLH26_01450</name>
</gene>
<dbReference type="AlphaFoldDB" id="A0A7W4NUC2"/>
<evidence type="ECO:0000313" key="3">
    <source>
        <dbReference type="EMBL" id="MBB2192090.1"/>
    </source>
</evidence>
<reference evidence="4 5" key="1">
    <citation type="submission" date="2020-04" db="EMBL/GenBank/DDBJ databases">
        <title>Description of novel Gluconacetobacter.</title>
        <authorList>
            <person name="Sombolestani A."/>
        </authorList>
    </citation>
    <scope>NUCLEOTIDE SEQUENCE [LARGE SCALE GENOMIC DNA]</scope>
    <source>
        <strain evidence="3 4">LMG 1728</strain>
        <strain evidence="2 5">LMG 1731</strain>
    </source>
</reference>
<feature type="transmembrane region" description="Helical" evidence="1">
    <location>
        <begin position="47"/>
        <end position="65"/>
    </location>
</feature>
<dbReference type="Proteomes" id="UP000540490">
    <property type="component" value="Unassembled WGS sequence"/>
</dbReference>
<sequence length="117" mass="12983">MSLRYRYLALCILGTVIPYAFFIPWLLDHGLAPGAFARDLAANRISLFFAADIVVSALVLFRFSWAERRAGRLPRIWPIYAATLLVGVSCGFPLMLFMRQGPTARTANRAGPDQPAP</sequence>
<evidence type="ECO:0000313" key="2">
    <source>
        <dbReference type="EMBL" id="MBB2163215.1"/>
    </source>
</evidence>
<dbReference type="RefSeq" id="WP_182972163.1">
    <property type="nucleotide sequence ID" value="NZ_JABEQN010000001.1"/>
</dbReference>
<dbReference type="EMBL" id="JABEQN010000001">
    <property type="protein sequence ID" value="MBB2192090.1"/>
    <property type="molecule type" value="Genomic_DNA"/>
</dbReference>
<evidence type="ECO:0000256" key="1">
    <source>
        <dbReference type="SAM" id="Phobius"/>
    </source>
</evidence>
<dbReference type="Proteomes" id="UP000561077">
    <property type="component" value="Unassembled WGS sequence"/>
</dbReference>
<proteinExistence type="predicted"/>
<name>A0A7W4NUC2_9PROT</name>
<keyword evidence="1" id="KW-0812">Transmembrane</keyword>
<evidence type="ECO:0000313" key="5">
    <source>
        <dbReference type="Proteomes" id="UP000561077"/>
    </source>
</evidence>
<dbReference type="InterPro" id="IPR021362">
    <property type="entry name" value="DUF2834"/>
</dbReference>
<keyword evidence="4" id="KW-1185">Reference proteome</keyword>
<keyword evidence="1" id="KW-0472">Membrane</keyword>
<protein>
    <submittedName>
        <fullName evidence="2">DUF2834 domain-containing protein</fullName>
    </submittedName>
</protein>
<organism evidence="2 5">
    <name type="scientific">Gluconacetobacter dulcium</name>
    <dbReference type="NCBI Taxonomy" id="2729096"/>
    <lineage>
        <taxon>Bacteria</taxon>
        <taxon>Pseudomonadati</taxon>
        <taxon>Pseudomonadota</taxon>
        <taxon>Alphaproteobacteria</taxon>
        <taxon>Acetobacterales</taxon>
        <taxon>Acetobacteraceae</taxon>
        <taxon>Gluconacetobacter</taxon>
    </lineage>
</organism>
<dbReference type="EMBL" id="JABEQO010000001">
    <property type="protein sequence ID" value="MBB2163215.1"/>
    <property type="molecule type" value="Genomic_DNA"/>
</dbReference>
<dbReference type="Pfam" id="PF11196">
    <property type="entry name" value="DUF2834"/>
    <property type="match status" value="1"/>
</dbReference>
<evidence type="ECO:0000313" key="4">
    <source>
        <dbReference type="Proteomes" id="UP000540490"/>
    </source>
</evidence>
<accession>A0A7W4NUC2</accession>
<feature type="transmembrane region" description="Helical" evidence="1">
    <location>
        <begin position="7"/>
        <end position="27"/>
    </location>
</feature>